<feature type="transmembrane region" description="Helical" evidence="15">
    <location>
        <begin position="132"/>
        <end position="153"/>
    </location>
</feature>
<keyword evidence="9 14" id="KW-0675">Receptor</keyword>
<keyword evidence="11 14" id="KW-0807">Transducer</keyword>
<keyword evidence="4 14" id="KW-0716">Sensory transduction</keyword>
<dbReference type="Gene3D" id="1.20.1070.10">
    <property type="entry name" value="Rhodopsin 7-helix transmembrane proteins"/>
    <property type="match status" value="1"/>
</dbReference>
<evidence type="ECO:0000256" key="6">
    <source>
        <dbReference type="ARBA" id="ARBA00022989"/>
    </source>
</evidence>
<evidence type="ECO:0000256" key="5">
    <source>
        <dbReference type="ARBA" id="ARBA00022692"/>
    </source>
</evidence>
<evidence type="ECO:0000256" key="2">
    <source>
        <dbReference type="ARBA" id="ARBA00007376"/>
    </source>
</evidence>
<dbReference type="AlphaFoldDB" id="A0A1S3FVR0"/>
<evidence type="ECO:0000256" key="13">
    <source>
        <dbReference type="RuleBase" id="RU004423"/>
    </source>
</evidence>
<proteinExistence type="inferred from homology"/>
<dbReference type="GeneID" id="105992198"/>
<gene>
    <name evidence="17" type="primary">LOC105992198</name>
</gene>
<dbReference type="KEGG" id="dord:105992198"/>
<keyword evidence="7 14" id="KW-0297">G-protein coupled receptor</keyword>
<dbReference type="SUPFAM" id="SSF81321">
    <property type="entry name" value="Family A G protein-coupled receptor-like"/>
    <property type="match status" value="1"/>
</dbReference>
<keyword evidence="10" id="KW-0325">Glycoprotein</keyword>
<dbReference type="Pfam" id="PF05296">
    <property type="entry name" value="TAS2R"/>
    <property type="match status" value="1"/>
</dbReference>
<evidence type="ECO:0000256" key="15">
    <source>
        <dbReference type="SAM" id="Phobius"/>
    </source>
</evidence>
<evidence type="ECO:0000256" key="9">
    <source>
        <dbReference type="ARBA" id="ARBA00023170"/>
    </source>
</evidence>
<dbReference type="CTD" id="50836"/>
<evidence type="ECO:0000256" key="7">
    <source>
        <dbReference type="ARBA" id="ARBA00023040"/>
    </source>
</evidence>
<evidence type="ECO:0000313" key="16">
    <source>
        <dbReference type="Proteomes" id="UP000081671"/>
    </source>
</evidence>
<evidence type="ECO:0000256" key="11">
    <source>
        <dbReference type="ARBA" id="ARBA00023224"/>
    </source>
</evidence>
<feature type="transmembrane region" description="Helical" evidence="15">
    <location>
        <begin position="238"/>
        <end position="259"/>
    </location>
</feature>
<protein>
    <recommendedName>
        <fullName evidence="14">Taste receptor type 2</fullName>
    </recommendedName>
</protein>
<dbReference type="FunFam" id="1.20.1070.10:FF:000042">
    <property type="entry name" value="Taste receptor type 2 member 7"/>
    <property type="match status" value="1"/>
</dbReference>
<feature type="transmembrane region" description="Helical" evidence="15">
    <location>
        <begin position="184"/>
        <end position="208"/>
    </location>
</feature>
<evidence type="ECO:0000256" key="12">
    <source>
        <dbReference type="ARBA" id="ARBA00024847"/>
    </source>
</evidence>
<evidence type="ECO:0000313" key="17">
    <source>
        <dbReference type="RefSeq" id="XP_012880475.1"/>
    </source>
</evidence>
<evidence type="ECO:0000256" key="4">
    <source>
        <dbReference type="ARBA" id="ARBA00022606"/>
    </source>
</evidence>
<evidence type="ECO:0000256" key="14">
    <source>
        <dbReference type="RuleBase" id="RU004424"/>
    </source>
</evidence>
<evidence type="ECO:0000256" key="10">
    <source>
        <dbReference type="ARBA" id="ARBA00023180"/>
    </source>
</evidence>
<feature type="transmembrane region" description="Helical" evidence="15">
    <location>
        <begin position="6"/>
        <end position="31"/>
    </location>
</feature>
<accession>A0A1S3FVR0</accession>
<reference evidence="17" key="1">
    <citation type="submission" date="2025-08" db="UniProtKB">
        <authorList>
            <consortium name="RefSeq"/>
        </authorList>
    </citation>
    <scope>IDENTIFICATION</scope>
    <source>
        <tissue evidence="17">Kidney</tissue>
    </source>
</reference>
<keyword evidence="3 14" id="KW-0919">Taste</keyword>
<dbReference type="Proteomes" id="UP000081671">
    <property type="component" value="Unplaced"/>
</dbReference>
<comment type="similarity">
    <text evidence="2 13">Belongs to the G-protein coupled receptor T2R family.</text>
</comment>
<sequence length="308" mass="35570">MVSTEDVFLIMITGELIVGILGNGYIGLVNFIDWMKKRRISSLDYILTTLAISRIFLIGSTALNGILLVLNPDIYANLKVQIVLFSSWTLFNYFSMCLAMCLNVFYFLKVASFSYPLFLWLKWRIDRMIHRIVLGCFAISLLVGFTVVIVLSYNDRTYDVPSQKLSNPEMFNVSKSQGFEPITLFNLLAMIPFTVSLISFFCFIISLWRHIKQMKCNATGYRDPSTGAHVRAMKMLTLFLFFFFIYCVFSLFITFSYLIQEQKLAMLFGEIITILYPMGHSLMLIVGNNNLRQALIRMLMCRKIVRVM</sequence>
<keyword evidence="8 14" id="KW-0472">Membrane</keyword>
<keyword evidence="5 14" id="KW-0812">Transmembrane</keyword>
<name>A0A1S3FVR0_DIPOR</name>
<dbReference type="GO" id="GO:0033038">
    <property type="term" value="F:bitter taste receptor activity"/>
    <property type="evidence" value="ECO:0007669"/>
    <property type="project" value="InterPro"/>
</dbReference>
<evidence type="ECO:0000256" key="1">
    <source>
        <dbReference type="ARBA" id="ARBA00004141"/>
    </source>
</evidence>
<keyword evidence="16" id="KW-1185">Reference proteome</keyword>
<dbReference type="GO" id="GO:0016020">
    <property type="term" value="C:membrane"/>
    <property type="evidence" value="ECO:0007669"/>
    <property type="project" value="UniProtKB-SubCell"/>
</dbReference>
<feature type="transmembrane region" description="Helical" evidence="15">
    <location>
        <begin position="43"/>
        <end position="70"/>
    </location>
</feature>
<feature type="transmembrane region" description="Helical" evidence="15">
    <location>
        <begin position="90"/>
        <end position="111"/>
    </location>
</feature>
<dbReference type="InParanoid" id="A0A1S3FVR0"/>
<feature type="transmembrane region" description="Helical" evidence="15">
    <location>
        <begin position="265"/>
        <end position="287"/>
    </location>
</feature>
<dbReference type="PANTHER" id="PTHR11394:SF31">
    <property type="entry name" value="TASTE RECEPTOR TYPE 2 MEMBER 8"/>
    <property type="match status" value="1"/>
</dbReference>
<evidence type="ECO:0000256" key="8">
    <source>
        <dbReference type="ARBA" id="ARBA00023136"/>
    </source>
</evidence>
<dbReference type="RefSeq" id="XP_012880475.1">
    <property type="nucleotide sequence ID" value="XM_013025021.1"/>
</dbReference>
<comment type="function">
    <text evidence="12">Receptor that may play a role in the perception of bitterness and is gustducin-linked. May play a role in sensing the chemical composition of the gastrointestinal content. The activity of this receptor may stimulate alpha gustducin, mediate PLC-beta-2 activation and lead to the gating of TRPM5.</text>
</comment>
<dbReference type="PANTHER" id="PTHR11394">
    <property type="entry name" value="TASTE RECEPTOR TYPE 2"/>
    <property type="match status" value="1"/>
</dbReference>
<keyword evidence="6 15" id="KW-1133">Transmembrane helix</keyword>
<comment type="subcellular location">
    <subcellularLocation>
        <location evidence="1 14">Membrane</location>
        <topology evidence="1 14">Multi-pass membrane protein</topology>
    </subcellularLocation>
</comment>
<evidence type="ECO:0000256" key="3">
    <source>
        <dbReference type="ARBA" id="ARBA00022480"/>
    </source>
</evidence>
<organism evidence="16 17">
    <name type="scientific">Dipodomys ordii</name>
    <name type="common">Ord's kangaroo rat</name>
    <dbReference type="NCBI Taxonomy" id="10020"/>
    <lineage>
        <taxon>Eukaryota</taxon>
        <taxon>Metazoa</taxon>
        <taxon>Chordata</taxon>
        <taxon>Craniata</taxon>
        <taxon>Vertebrata</taxon>
        <taxon>Euteleostomi</taxon>
        <taxon>Mammalia</taxon>
        <taxon>Eutheria</taxon>
        <taxon>Euarchontoglires</taxon>
        <taxon>Glires</taxon>
        <taxon>Rodentia</taxon>
        <taxon>Castorimorpha</taxon>
        <taxon>Heteromyidae</taxon>
        <taxon>Dipodomyinae</taxon>
        <taxon>Dipodomys</taxon>
    </lineage>
</organism>
<dbReference type="OrthoDB" id="8876749at2759"/>
<dbReference type="InterPro" id="IPR007960">
    <property type="entry name" value="TAS2R"/>
</dbReference>
<dbReference type="GO" id="GO:0004930">
    <property type="term" value="F:G protein-coupled receptor activity"/>
    <property type="evidence" value="ECO:0007669"/>
    <property type="project" value="UniProtKB-KW"/>
</dbReference>